<dbReference type="EMBL" id="JANIEX010000803">
    <property type="protein sequence ID" value="KAJ3563041.1"/>
    <property type="molecule type" value="Genomic_DNA"/>
</dbReference>
<protein>
    <submittedName>
        <fullName evidence="4">Uncharacterized protein</fullName>
    </submittedName>
</protein>
<dbReference type="InterPro" id="IPR025340">
    <property type="entry name" value="DUF4246"/>
</dbReference>
<feature type="region of interest" description="Disordered" evidence="1">
    <location>
        <begin position="303"/>
        <end position="331"/>
    </location>
</feature>
<dbReference type="InterPro" id="IPR049192">
    <property type="entry name" value="DUF4246_C"/>
</dbReference>
<feature type="domain" description="DUF4246" evidence="2">
    <location>
        <begin position="95"/>
        <end position="501"/>
    </location>
</feature>
<dbReference type="PANTHER" id="PTHR33119">
    <property type="entry name" value="IFI3P"/>
    <property type="match status" value="1"/>
</dbReference>
<evidence type="ECO:0000259" key="2">
    <source>
        <dbReference type="Pfam" id="PF14033"/>
    </source>
</evidence>
<dbReference type="AlphaFoldDB" id="A0AAD5VNB6"/>
<reference evidence="4" key="1">
    <citation type="submission" date="2022-07" db="EMBL/GenBank/DDBJ databases">
        <title>Genome Sequence of Leucocoprinus birnbaumii.</title>
        <authorList>
            <person name="Buettner E."/>
        </authorList>
    </citation>
    <scope>NUCLEOTIDE SEQUENCE</scope>
    <source>
        <strain evidence="4">VT141</strain>
    </source>
</reference>
<keyword evidence="5" id="KW-1185">Reference proteome</keyword>
<evidence type="ECO:0000313" key="5">
    <source>
        <dbReference type="Proteomes" id="UP001213000"/>
    </source>
</evidence>
<feature type="domain" description="DUF4246" evidence="3">
    <location>
        <begin position="12"/>
        <end position="83"/>
    </location>
</feature>
<dbReference type="Proteomes" id="UP001213000">
    <property type="component" value="Unassembled WGS sequence"/>
</dbReference>
<dbReference type="Pfam" id="PF21666">
    <property type="entry name" value="DUF4246_N"/>
    <property type="match status" value="1"/>
</dbReference>
<gene>
    <name evidence="4" type="ORF">NP233_g9195</name>
</gene>
<evidence type="ECO:0000259" key="3">
    <source>
        <dbReference type="Pfam" id="PF21666"/>
    </source>
</evidence>
<name>A0AAD5VNB6_9AGAR</name>
<dbReference type="Pfam" id="PF14033">
    <property type="entry name" value="DUF4246"/>
    <property type="match status" value="1"/>
</dbReference>
<accession>A0AAD5VNB6</accession>
<comment type="caution">
    <text evidence="4">The sequence shown here is derived from an EMBL/GenBank/DDBJ whole genome shotgun (WGS) entry which is preliminary data.</text>
</comment>
<sequence>MPTISRPPPVLGFGIRLDNAELQDDMFPCALDPDFSEEESESRMPILTLREIRMLQFMNQVTDKDEWEAKVFDEEITHKWKMEATGTLEADFTPEMAEYCIEELKYKAEIFKETGYVHVYNGDVVKSDSAIPTDLRNALKKAVSPLEDVPAEQLDWHPGSNNQVLDLVHPSLCPLVYGLSRILPDRTVGLEDCMSHCGEGEVIPQPSEDLGLVNFGPSQKYRAYSRRFQWLPCDVDIAGETPRIVSYINNLHPQLRQGLYRIIEKVIEKVIPLWNASLSSLLSMDWPRRIQYGVDVGVEYENGNVVQPNPQPFSREDFEREDDDSESSGVDLKEEYADTGLQVIVKLASIHLSPDKPTYNGGTWHVEGQLDVENEHICATAIYYYDVENITPSHLAFRQASDTREVEEEVPYEQNDWAWVEPIFGLRTDEPAIQPVGSVLAREGRVVTFPNLLQHRVQPFELADPTKPGHRKILALFLVDPHVRVISTANIPCQQREWWTKSINESGEGHDEFPIGSEKAKAAERGTHGREKAVCDRISR</sequence>
<dbReference type="PANTHER" id="PTHR33119:SF1">
    <property type="entry name" value="FE2OG DIOXYGENASE DOMAIN-CONTAINING PROTEIN"/>
    <property type="match status" value="1"/>
</dbReference>
<feature type="region of interest" description="Disordered" evidence="1">
    <location>
        <begin position="509"/>
        <end position="540"/>
    </location>
</feature>
<dbReference type="InterPro" id="IPR049207">
    <property type="entry name" value="DUF4246_N"/>
</dbReference>
<evidence type="ECO:0000256" key="1">
    <source>
        <dbReference type="SAM" id="MobiDB-lite"/>
    </source>
</evidence>
<proteinExistence type="predicted"/>
<organism evidence="4 5">
    <name type="scientific">Leucocoprinus birnbaumii</name>
    <dbReference type="NCBI Taxonomy" id="56174"/>
    <lineage>
        <taxon>Eukaryota</taxon>
        <taxon>Fungi</taxon>
        <taxon>Dikarya</taxon>
        <taxon>Basidiomycota</taxon>
        <taxon>Agaricomycotina</taxon>
        <taxon>Agaricomycetes</taxon>
        <taxon>Agaricomycetidae</taxon>
        <taxon>Agaricales</taxon>
        <taxon>Agaricineae</taxon>
        <taxon>Agaricaceae</taxon>
        <taxon>Leucocoprinus</taxon>
    </lineage>
</organism>
<evidence type="ECO:0000313" key="4">
    <source>
        <dbReference type="EMBL" id="KAJ3563041.1"/>
    </source>
</evidence>